<keyword evidence="9" id="KW-1185">Reference proteome</keyword>
<dbReference type="Gene3D" id="3.90.190.10">
    <property type="entry name" value="Protein tyrosine phosphatase superfamily"/>
    <property type="match status" value="1"/>
</dbReference>
<evidence type="ECO:0000256" key="1">
    <source>
        <dbReference type="ARBA" id="ARBA00022801"/>
    </source>
</evidence>
<dbReference type="Proteomes" id="UP000663854">
    <property type="component" value="Unassembled WGS sequence"/>
</dbReference>
<dbReference type="GO" id="GO:0016791">
    <property type="term" value="F:phosphatase activity"/>
    <property type="evidence" value="ECO:0007669"/>
    <property type="project" value="UniProtKB-ARBA"/>
</dbReference>
<proteinExistence type="predicted"/>
<dbReference type="EMBL" id="CAJNOH010000246">
    <property type="protein sequence ID" value="CAF0965763.1"/>
    <property type="molecule type" value="Genomic_DNA"/>
</dbReference>
<dbReference type="AlphaFoldDB" id="A0A814EWB0"/>
<dbReference type="PANTHER" id="PTHR23339">
    <property type="entry name" value="TYROSINE SPECIFIC PROTEIN PHOSPHATASE AND DUAL SPECIFICITY PROTEIN PHOSPHATASE"/>
    <property type="match status" value="1"/>
</dbReference>
<organism evidence="4 8">
    <name type="scientific">Rotaria sordida</name>
    <dbReference type="NCBI Taxonomy" id="392033"/>
    <lineage>
        <taxon>Eukaryota</taxon>
        <taxon>Metazoa</taxon>
        <taxon>Spiralia</taxon>
        <taxon>Gnathifera</taxon>
        <taxon>Rotifera</taxon>
        <taxon>Eurotatoria</taxon>
        <taxon>Bdelloidea</taxon>
        <taxon>Philodinida</taxon>
        <taxon>Philodinidae</taxon>
        <taxon>Rotaria</taxon>
    </lineage>
</organism>
<dbReference type="PROSITE" id="PS50056">
    <property type="entry name" value="TYR_PHOSPHATASE_2"/>
    <property type="match status" value="1"/>
</dbReference>
<evidence type="ECO:0000313" key="8">
    <source>
        <dbReference type="Proteomes" id="UP000663864"/>
    </source>
</evidence>
<evidence type="ECO:0000313" key="9">
    <source>
        <dbReference type="Proteomes" id="UP000663870"/>
    </source>
</evidence>
<evidence type="ECO:0000313" key="3">
    <source>
        <dbReference type="EMBL" id="CAF0965763.1"/>
    </source>
</evidence>
<dbReference type="InterPro" id="IPR029021">
    <property type="entry name" value="Prot-tyrosine_phosphatase-like"/>
</dbReference>
<keyword evidence="1" id="KW-0378">Hydrolase</keyword>
<dbReference type="Proteomes" id="UP000663864">
    <property type="component" value="Unassembled WGS sequence"/>
</dbReference>
<dbReference type="EMBL" id="CAJOBD010000188">
    <property type="protein sequence ID" value="CAF3607761.1"/>
    <property type="molecule type" value="Genomic_DNA"/>
</dbReference>
<dbReference type="InterPro" id="IPR050561">
    <property type="entry name" value="PTP"/>
</dbReference>
<dbReference type="EMBL" id="CAJNOL010000367">
    <property type="protein sequence ID" value="CAF1031382.1"/>
    <property type="molecule type" value="Genomic_DNA"/>
</dbReference>
<sequence>MNNQASMPPYFQWIIDKRLAICAHPFHASHIRYLLEQRIHTVISISDTYSSGIPNQSRADLHVHTLNVPDGGAPTMQQCQQFVHRMEIARQREEGVVVECIRGKGSAGVLIGCYLLALWKVPPDYIVNHLRLIRPITLETSLQEQQLIDYHSKIAPTQRHFYAEVDQPHSWDIDTSYLNTTPLATPQQLSLA</sequence>
<evidence type="ECO:0000313" key="4">
    <source>
        <dbReference type="EMBL" id="CAF0977713.1"/>
    </source>
</evidence>
<reference evidence="4" key="1">
    <citation type="submission" date="2021-02" db="EMBL/GenBank/DDBJ databases">
        <authorList>
            <person name="Nowell W R."/>
        </authorList>
    </citation>
    <scope>NUCLEOTIDE SEQUENCE</scope>
</reference>
<comment type="caution">
    <text evidence="4">The sequence shown here is derived from an EMBL/GenBank/DDBJ whole genome shotgun (WGS) entry which is preliminary data.</text>
</comment>
<dbReference type="Pfam" id="PF22784">
    <property type="entry name" value="PTP-SAK"/>
    <property type="match status" value="1"/>
</dbReference>
<evidence type="ECO:0000313" key="5">
    <source>
        <dbReference type="EMBL" id="CAF1023032.1"/>
    </source>
</evidence>
<accession>A0A814EWB0</accession>
<dbReference type="InterPro" id="IPR000387">
    <property type="entry name" value="Tyr_Pase_dom"/>
</dbReference>
<evidence type="ECO:0000259" key="2">
    <source>
        <dbReference type="PROSITE" id="PS50056"/>
    </source>
</evidence>
<dbReference type="Proteomes" id="UP000663870">
    <property type="component" value="Unassembled WGS sequence"/>
</dbReference>
<evidence type="ECO:0000313" key="6">
    <source>
        <dbReference type="EMBL" id="CAF1031382.1"/>
    </source>
</evidence>
<dbReference type="Proteomes" id="UP000663836">
    <property type="component" value="Unassembled WGS sequence"/>
</dbReference>
<dbReference type="SUPFAM" id="SSF52799">
    <property type="entry name" value="(Phosphotyrosine protein) phosphatases II"/>
    <property type="match status" value="1"/>
</dbReference>
<evidence type="ECO:0000313" key="7">
    <source>
        <dbReference type="EMBL" id="CAF3607761.1"/>
    </source>
</evidence>
<dbReference type="InterPro" id="IPR057023">
    <property type="entry name" value="PTP-SAK"/>
</dbReference>
<feature type="domain" description="Tyrosine specific protein phosphatases" evidence="2">
    <location>
        <begin position="80"/>
        <end position="145"/>
    </location>
</feature>
<gene>
    <name evidence="7" type="ORF">JBS370_LOCUS4127</name>
    <name evidence="5" type="ORF">JXQ802_LOCUS15269</name>
    <name evidence="6" type="ORF">JXQ802_LOCUS15666</name>
    <name evidence="3" type="ORF">PYM288_LOCUS12847</name>
    <name evidence="4" type="ORF">ZHD862_LOCUS11338</name>
</gene>
<protein>
    <recommendedName>
        <fullName evidence="2">Tyrosine specific protein phosphatases domain-containing protein</fullName>
    </recommendedName>
</protein>
<dbReference type="EMBL" id="CAJNOL010000353">
    <property type="protein sequence ID" value="CAF1023032.1"/>
    <property type="molecule type" value="Genomic_DNA"/>
</dbReference>
<name>A0A814EWB0_9BILA</name>
<dbReference type="EMBL" id="CAJNOT010000425">
    <property type="protein sequence ID" value="CAF0977713.1"/>
    <property type="molecule type" value="Genomic_DNA"/>
</dbReference>